<organism evidence="12 13">
    <name type="scientific">Steroidobacter flavus</name>
    <dbReference type="NCBI Taxonomy" id="1842136"/>
    <lineage>
        <taxon>Bacteria</taxon>
        <taxon>Pseudomonadati</taxon>
        <taxon>Pseudomonadota</taxon>
        <taxon>Gammaproteobacteria</taxon>
        <taxon>Steroidobacterales</taxon>
        <taxon>Steroidobacteraceae</taxon>
        <taxon>Steroidobacter</taxon>
    </lineage>
</organism>
<keyword evidence="7 8" id="KW-0998">Cell outer membrane</keyword>
<feature type="domain" description="TonB-dependent receptor plug" evidence="11">
    <location>
        <begin position="135"/>
        <end position="224"/>
    </location>
</feature>
<dbReference type="PROSITE" id="PS52016">
    <property type="entry name" value="TONB_DEPENDENT_REC_3"/>
    <property type="match status" value="1"/>
</dbReference>
<evidence type="ECO:0000313" key="12">
    <source>
        <dbReference type="EMBL" id="MFC4311972.1"/>
    </source>
</evidence>
<dbReference type="Gene3D" id="2.40.170.20">
    <property type="entry name" value="TonB-dependent receptor, beta-barrel domain"/>
    <property type="match status" value="1"/>
</dbReference>
<dbReference type="PANTHER" id="PTHR30069">
    <property type="entry name" value="TONB-DEPENDENT OUTER MEMBRANE RECEPTOR"/>
    <property type="match status" value="1"/>
</dbReference>
<dbReference type="Gene3D" id="2.170.130.10">
    <property type="entry name" value="TonB-dependent receptor, plug domain"/>
    <property type="match status" value="1"/>
</dbReference>
<accession>A0ABV8SY71</accession>
<gene>
    <name evidence="12" type="ORF">ACFPN2_23015</name>
</gene>
<evidence type="ECO:0000256" key="6">
    <source>
        <dbReference type="ARBA" id="ARBA00023136"/>
    </source>
</evidence>
<dbReference type="RefSeq" id="WP_380600981.1">
    <property type="nucleotide sequence ID" value="NZ_JBHSDU010000014.1"/>
</dbReference>
<evidence type="ECO:0000256" key="3">
    <source>
        <dbReference type="ARBA" id="ARBA00022452"/>
    </source>
</evidence>
<feature type="chain" id="PRO_5045652752" evidence="10">
    <location>
        <begin position="23"/>
        <end position="805"/>
    </location>
</feature>
<evidence type="ECO:0000259" key="11">
    <source>
        <dbReference type="Pfam" id="PF07715"/>
    </source>
</evidence>
<evidence type="ECO:0000256" key="10">
    <source>
        <dbReference type="SAM" id="SignalP"/>
    </source>
</evidence>
<dbReference type="Gene3D" id="2.60.40.1120">
    <property type="entry name" value="Carboxypeptidase-like, regulatory domain"/>
    <property type="match status" value="1"/>
</dbReference>
<keyword evidence="2 8" id="KW-0813">Transport</keyword>
<evidence type="ECO:0000313" key="13">
    <source>
        <dbReference type="Proteomes" id="UP001595904"/>
    </source>
</evidence>
<dbReference type="InterPro" id="IPR008969">
    <property type="entry name" value="CarboxyPept-like_regulatory"/>
</dbReference>
<evidence type="ECO:0000256" key="7">
    <source>
        <dbReference type="ARBA" id="ARBA00023237"/>
    </source>
</evidence>
<evidence type="ECO:0000256" key="9">
    <source>
        <dbReference type="SAM" id="MobiDB-lite"/>
    </source>
</evidence>
<dbReference type="SUPFAM" id="SSF49464">
    <property type="entry name" value="Carboxypeptidase regulatory domain-like"/>
    <property type="match status" value="1"/>
</dbReference>
<dbReference type="EMBL" id="JBHSDU010000014">
    <property type="protein sequence ID" value="MFC4311972.1"/>
    <property type="molecule type" value="Genomic_DNA"/>
</dbReference>
<feature type="region of interest" description="Disordered" evidence="9">
    <location>
        <begin position="394"/>
        <end position="414"/>
    </location>
</feature>
<keyword evidence="4 8" id="KW-0812">Transmembrane</keyword>
<comment type="caution">
    <text evidence="12">The sequence shown here is derived from an EMBL/GenBank/DDBJ whole genome shotgun (WGS) entry which is preliminary data.</text>
</comment>
<keyword evidence="6 8" id="KW-0472">Membrane</keyword>
<dbReference type="Pfam" id="PF13620">
    <property type="entry name" value="CarboxypepD_reg"/>
    <property type="match status" value="1"/>
</dbReference>
<evidence type="ECO:0000256" key="2">
    <source>
        <dbReference type="ARBA" id="ARBA00022448"/>
    </source>
</evidence>
<dbReference type="InterPro" id="IPR012910">
    <property type="entry name" value="Plug_dom"/>
</dbReference>
<comment type="subcellular location">
    <subcellularLocation>
        <location evidence="1 8">Cell outer membrane</location>
        <topology evidence="1 8">Multi-pass membrane protein</topology>
    </subcellularLocation>
</comment>
<name>A0ABV8SY71_9GAMM</name>
<comment type="similarity">
    <text evidence="8">Belongs to the TonB-dependent receptor family.</text>
</comment>
<keyword evidence="13" id="KW-1185">Reference proteome</keyword>
<evidence type="ECO:0000256" key="5">
    <source>
        <dbReference type="ARBA" id="ARBA00022729"/>
    </source>
</evidence>
<sequence>MLNRFLPLAALMYVSVSLPADAQAQEGAAGAVRGRIVDSVTGRAVPTATVHLVRNQRVHGTVEADTAGEFSFDHVPEGVYSVEVEEQGYLKAVQADVRVVLRRAAAVEFALVRGSDEVLAEVVVAARATAGDPRATPNTVLLEREEIRRNPGSAGDVFRALDVLPGVVSTGEFSSFTVRGNGPRDNLILIDGIPFDKVAHFDESLGEQEAVDGGGRYSIFAPNIIGSAKFSPGGWRAAEGGKNGSLLELEIADGNPVSSTAGARVDIIGIEADYDGPSYVADNTSLLLSARSFDFSNLFEAIDEKDIGTQRLTDFIAKSVTDLNDDHRLELLAIHASEDSKRTVENALASENFEDVGLEDSKQDSTLLGVTWRWSPGDVAQLRNTFYYRNSDTTGTEGEAYPDLAGPNPTPATTPVRENILRIKERETEIGWRSDFSTLLGSDGIFSAGARVARVDLDFDRRLSGDWTRYVYEQSDFRADPTQQYIVLTPEEYNSRLSAAETQIAAYADYAWTIGDFTWTPGMRYERDGFSGKSVVAPRLLLSWQPDAVTRVWTGGGVYYQTPRYLDIAADPSNLDLKSERSTQLTLGYSRHLREDLRFSAEGYYQQLDDLIVFDDRTTNTATNSGEGSASGVDLMLAKRMSRGWSASATYSYSRARRDDKLGEGEYASDWDRPHAFGIVGAWQPSDRWTFSAKWKYASGRPTDAFVVHGDVLGGAGPVRYSKELTRTNAERLPAYHSLSLRADYQRRFGPLSLVAYLDILNVYGRENANGYEWDERRGVNIIEGLDEPLPTIGLRFEYSWTPGE</sequence>
<feature type="signal peptide" evidence="10">
    <location>
        <begin position="1"/>
        <end position="22"/>
    </location>
</feature>
<keyword evidence="3 8" id="KW-1134">Transmembrane beta strand</keyword>
<reference evidence="13" key="1">
    <citation type="journal article" date="2019" name="Int. J. Syst. Evol. Microbiol.">
        <title>The Global Catalogue of Microorganisms (GCM) 10K type strain sequencing project: providing services to taxonomists for standard genome sequencing and annotation.</title>
        <authorList>
            <consortium name="The Broad Institute Genomics Platform"/>
            <consortium name="The Broad Institute Genome Sequencing Center for Infectious Disease"/>
            <person name="Wu L."/>
            <person name="Ma J."/>
        </authorList>
    </citation>
    <scope>NUCLEOTIDE SEQUENCE [LARGE SCALE GENOMIC DNA]</scope>
    <source>
        <strain evidence="13">CGMCC 1.10759</strain>
    </source>
</reference>
<dbReference type="InterPro" id="IPR039426">
    <property type="entry name" value="TonB-dep_rcpt-like"/>
</dbReference>
<dbReference type="SUPFAM" id="SSF56935">
    <property type="entry name" value="Porins"/>
    <property type="match status" value="1"/>
</dbReference>
<evidence type="ECO:0000256" key="8">
    <source>
        <dbReference type="PROSITE-ProRule" id="PRU01360"/>
    </source>
</evidence>
<evidence type="ECO:0000256" key="1">
    <source>
        <dbReference type="ARBA" id="ARBA00004571"/>
    </source>
</evidence>
<proteinExistence type="inferred from homology"/>
<evidence type="ECO:0000256" key="4">
    <source>
        <dbReference type="ARBA" id="ARBA00022692"/>
    </source>
</evidence>
<protein>
    <submittedName>
        <fullName evidence="12">Carboxypeptidase regulatory-like domain-containing protein</fullName>
    </submittedName>
</protein>
<dbReference type="Proteomes" id="UP001595904">
    <property type="component" value="Unassembled WGS sequence"/>
</dbReference>
<dbReference type="InterPro" id="IPR036942">
    <property type="entry name" value="Beta-barrel_TonB_sf"/>
</dbReference>
<dbReference type="Pfam" id="PF07715">
    <property type="entry name" value="Plug"/>
    <property type="match status" value="1"/>
</dbReference>
<keyword evidence="5 10" id="KW-0732">Signal</keyword>
<dbReference type="InterPro" id="IPR037066">
    <property type="entry name" value="Plug_dom_sf"/>
</dbReference>
<dbReference type="PANTHER" id="PTHR30069:SF29">
    <property type="entry name" value="HEMOGLOBIN AND HEMOGLOBIN-HAPTOGLOBIN-BINDING PROTEIN 1-RELATED"/>
    <property type="match status" value="1"/>
</dbReference>